<name>A0A9P0TEK8_PIEBR</name>
<protein>
    <submittedName>
        <fullName evidence="1">Uncharacterized protein</fullName>
    </submittedName>
</protein>
<evidence type="ECO:0000313" key="2">
    <source>
        <dbReference type="Proteomes" id="UP001152562"/>
    </source>
</evidence>
<dbReference type="AlphaFoldDB" id="A0A9P0TEK8"/>
<evidence type="ECO:0000313" key="1">
    <source>
        <dbReference type="EMBL" id="CAH4028954.1"/>
    </source>
</evidence>
<dbReference type="Proteomes" id="UP001152562">
    <property type="component" value="Unassembled WGS sequence"/>
</dbReference>
<proteinExistence type="predicted"/>
<accession>A0A9P0TEK8</accession>
<sequence>MRTRFEHAYAGDSSTHLPSFDELISFLEDDCRRQDNVPAPSPTPAPISTGPRQQHIRLVRRPNHRVYSVATQHPGKFCVYCRDPDHTVVSCLIMLS</sequence>
<reference evidence="1" key="1">
    <citation type="submission" date="2022-05" db="EMBL/GenBank/DDBJ databases">
        <authorList>
            <person name="Okamura Y."/>
        </authorList>
    </citation>
    <scope>NUCLEOTIDE SEQUENCE</scope>
</reference>
<dbReference type="EMBL" id="CALOZG010000005">
    <property type="protein sequence ID" value="CAH4028954.1"/>
    <property type="molecule type" value="Genomic_DNA"/>
</dbReference>
<comment type="caution">
    <text evidence="1">The sequence shown here is derived from an EMBL/GenBank/DDBJ whole genome shotgun (WGS) entry which is preliminary data.</text>
</comment>
<keyword evidence="2" id="KW-1185">Reference proteome</keyword>
<organism evidence="1 2">
    <name type="scientific">Pieris brassicae</name>
    <name type="common">White butterfly</name>
    <name type="synonym">Large white butterfly</name>
    <dbReference type="NCBI Taxonomy" id="7116"/>
    <lineage>
        <taxon>Eukaryota</taxon>
        <taxon>Metazoa</taxon>
        <taxon>Ecdysozoa</taxon>
        <taxon>Arthropoda</taxon>
        <taxon>Hexapoda</taxon>
        <taxon>Insecta</taxon>
        <taxon>Pterygota</taxon>
        <taxon>Neoptera</taxon>
        <taxon>Endopterygota</taxon>
        <taxon>Lepidoptera</taxon>
        <taxon>Glossata</taxon>
        <taxon>Ditrysia</taxon>
        <taxon>Papilionoidea</taxon>
        <taxon>Pieridae</taxon>
        <taxon>Pierinae</taxon>
        <taxon>Pieris</taxon>
    </lineage>
</organism>
<gene>
    <name evidence="1" type="ORF">PIBRA_LOCUS5745</name>
</gene>